<sequence length="181" mass="20101">MYAWQANLLLDHNANHCKGAHRAHISLAELQLPYEEEIIDLSAPRTPEYLKINPRGLVPSIEFNGEILTESAVISNFLANEFPSHLIPESNAPGGALLRAKIDFFVDTFISKANSHFFKAQWGKTDAEVEASIKEYVEAIVKEVEPLLSNAAPFFNGSDKLTQAEVITPFDAMSPFRSEIS</sequence>
<proteinExistence type="predicted"/>
<keyword evidence="2" id="KW-1185">Reference proteome</keyword>
<dbReference type="EMBL" id="MU393497">
    <property type="protein sequence ID" value="KAI4863775.1"/>
    <property type="molecule type" value="Genomic_DNA"/>
</dbReference>
<protein>
    <submittedName>
        <fullName evidence="1">Uncharacterized protein</fullName>
    </submittedName>
</protein>
<dbReference type="Proteomes" id="UP001497700">
    <property type="component" value="Unassembled WGS sequence"/>
</dbReference>
<comment type="caution">
    <text evidence="1">The sequence shown here is derived from an EMBL/GenBank/DDBJ whole genome shotgun (WGS) entry which is preliminary data.</text>
</comment>
<evidence type="ECO:0000313" key="2">
    <source>
        <dbReference type="Proteomes" id="UP001497700"/>
    </source>
</evidence>
<evidence type="ECO:0000313" key="1">
    <source>
        <dbReference type="EMBL" id="KAI4863775.1"/>
    </source>
</evidence>
<organism evidence="1 2">
    <name type="scientific">Hypoxylon rubiginosum</name>
    <dbReference type="NCBI Taxonomy" id="110542"/>
    <lineage>
        <taxon>Eukaryota</taxon>
        <taxon>Fungi</taxon>
        <taxon>Dikarya</taxon>
        <taxon>Ascomycota</taxon>
        <taxon>Pezizomycotina</taxon>
        <taxon>Sordariomycetes</taxon>
        <taxon>Xylariomycetidae</taxon>
        <taxon>Xylariales</taxon>
        <taxon>Hypoxylaceae</taxon>
        <taxon>Hypoxylon</taxon>
    </lineage>
</organism>
<accession>A0ACB9YXZ9</accession>
<name>A0ACB9YXZ9_9PEZI</name>
<reference evidence="1 2" key="1">
    <citation type="journal article" date="2022" name="New Phytol.">
        <title>Ecological generalism drives hyperdiversity of secondary metabolite gene clusters in xylarialean endophytes.</title>
        <authorList>
            <person name="Franco M.E.E."/>
            <person name="Wisecaver J.H."/>
            <person name="Arnold A.E."/>
            <person name="Ju Y.M."/>
            <person name="Slot J.C."/>
            <person name="Ahrendt S."/>
            <person name="Moore L.P."/>
            <person name="Eastman K.E."/>
            <person name="Scott K."/>
            <person name="Konkel Z."/>
            <person name="Mondo S.J."/>
            <person name="Kuo A."/>
            <person name="Hayes R.D."/>
            <person name="Haridas S."/>
            <person name="Andreopoulos B."/>
            <person name="Riley R."/>
            <person name="LaButti K."/>
            <person name="Pangilinan J."/>
            <person name="Lipzen A."/>
            <person name="Amirebrahimi M."/>
            <person name="Yan J."/>
            <person name="Adam C."/>
            <person name="Keymanesh K."/>
            <person name="Ng V."/>
            <person name="Louie K."/>
            <person name="Northen T."/>
            <person name="Drula E."/>
            <person name="Henrissat B."/>
            <person name="Hsieh H.M."/>
            <person name="Youens-Clark K."/>
            <person name="Lutzoni F."/>
            <person name="Miadlikowska J."/>
            <person name="Eastwood D.C."/>
            <person name="Hamelin R.C."/>
            <person name="Grigoriev I.V."/>
            <person name="U'Ren J.M."/>
        </authorList>
    </citation>
    <scope>NUCLEOTIDE SEQUENCE [LARGE SCALE GENOMIC DNA]</scope>
    <source>
        <strain evidence="1 2">CBS 119005</strain>
    </source>
</reference>
<gene>
    <name evidence="1" type="ORF">F4820DRAFT_425788</name>
</gene>